<dbReference type="RefSeq" id="WP_132027312.1">
    <property type="nucleotide sequence ID" value="NZ_CP068564.1"/>
</dbReference>
<dbReference type="Pfam" id="PF02272">
    <property type="entry name" value="DHHA1"/>
    <property type="match status" value="1"/>
</dbReference>
<protein>
    <submittedName>
        <fullName evidence="3">Phosphoesterase RecJ-like protein</fullName>
    </submittedName>
</protein>
<dbReference type="InterPro" id="IPR038763">
    <property type="entry name" value="DHH_sf"/>
</dbReference>
<dbReference type="PANTHER" id="PTHR47618">
    <property type="entry name" value="BIFUNCTIONAL OLIGORIBONUCLEASE AND PAP PHOSPHATASE NRNA"/>
    <property type="match status" value="1"/>
</dbReference>
<dbReference type="InterPro" id="IPR003156">
    <property type="entry name" value="DHHA1_dom"/>
</dbReference>
<dbReference type="InterPro" id="IPR051319">
    <property type="entry name" value="Oligoribo/pAp-PDE_c-di-AMP_PDE"/>
</dbReference>
<proteinExistence type="predicted"/>
<dbReference type="SUPFAM" id="SSF64182">
    <property type="entry name" value="DHH phosphoesterases"/>
    <property type="match status" value="1"/>
</dbReference>
<comment type="caution">
    <text evidence="3">The sequence shown here is derived from an EMBL/GenBank/DDBJ whole genome shotgun (WGS) entry which is preliminary data.</text>
</comment>
<organism evidence="3 4">
    <name type="scientific">Keratinibaculum paraultunense</name>
    <dbReference type="NCBI Taxonomy" id="1278232"/>
    <lineage>
        <taxon>Bacteria</taxon>
        <taxon>Bacillati</taxon>
        <taxon>Bacillota</taxon>
        <taxon>Tissierellia</taxon>
        <taxon>Tissierellales</taxon>
        <taxon>Tepidimicrobiaceae</taxon>
        <taxon>Keratinibaculum</taxon>
    </lineage>
</organism>
<evidence type="ECO:0000259" key="2">
    <source>
        <dbReference type="Pfam" id="PF02272"/>
    </source>
</evidence>
<dbReference type="Pfam" id="PF01368">
    <property type="entry name" value="DHH"/>
    <property type="match status" value="1"/>
</dbReference>
<dbReference type="Proteomes" id="UP000294567">
    <property type="component" value="Unassembled WGS sequence"/>
</dbReference>
<gene>
    <name evidence="3" type="ORF">EDD65_105176</name>
</gene>
<dbReference type="GO" id="GO:0003676">
    <property type="term" value="F:nucleic acid binding"/>
    <property type="evidence" value="ECO:0007669"/>
    <property type="project" value="InterPro"/>
</dbReference>
<accession>A0A4R3KYT0</accession>
<sequence>MNNNLKSSINQAIDVIKNSNKLCICSHVEPDGDNIGSTLALGMALMKMNKDVRLLRVDDIPQKYLFLPNIEFIKEHDIDEGIDTFIALDCSDMDRLGIGKKVALKANNVINIDHHISNTNFGHINIVSPKSAATGELIYKLINKIGVNIDKDIATCLYTAISTDTGSFMYSNTTYATHLIAAELLQIGIDMEDININLYQSKSIEKTKLFIDCLNSLELFMDNMIGVISVTQHMLKKNDAKLEDTEGLVSFVRDINSVEVAVLLKEMEYNEIKASLRSKKKIDVSKICTKFNGGGHKKAAGCTIYATIAEAKKLILNEIKNEINIALR</sequence>
<dbReference type="InterPro" id="IPR001667">
    <property type="entry name" value="DDH_dom"/>
</dbReference>
<keyword evidence="4" id="KW-1185">Reference proteome</keyword>
<evidence type="ECO:0000313" key="4">
    <source>
        <dbReference type="Proteomes" id="UP000294567"/>
    </source>
</evidence>
<reference evidence="3 4" key="1">
    <citation type="submission" date="2019-03" db="EMBL/GenBank/DDBJ databases">
        <title>Genomic Encyclopedia of Type Strains, Phase IV (KMG-IV): sequencing the most valuable type-strain genomes for metagenomic binning, comparative biology and taxonomic classification.</title>
        <authorList>
            <person name="Goeker M."/>
        </authorList>
    </citation>
    <scope>NUCLEOTIDE SEQUENCE [LARGE SCALE GENOMIC DNA]</scope>
    <source>
        <strain evidence="3 4">DSM 26752</strain>
    </source>
</reference>
<dbReference type="AlphaFoldDB" id="A0A4R3KYT0"/>
<dbReference type="Gene3D" id="3.90.1640.10">
    <property type="entry name" value="inorganic pyrophosphatase (n-terminal core)"/>
    <property type="match status" value="1"/>
</dbReference>
<dbReference type="PANTHER" id="PTHR47618:SF1">
    <property type="entry name" value="BIFUNCTIONAL OLIGORIBONUCLEASE AND PAP PHOSPHATASE NRNA"/>
    <property type="match status" value="1"/>
</dbReference>
<feature type="domain" description="DHHA1" evidence="2">
    <location>
        <begin position="237"/>
        <end position="323"/>
    </location>
</feature>
<evidence type="ECO:0000313" key="3">
    <source>
        <dbReference type="EMBL" id="TCS89702.1"/>
    </source>
</evidence>
<feature type="domain" description="DDH" evidence="1">
    <location>
        <begin position="21"/>
        <end position="161"/>
    </location>
</feature>
<dbReference type="OrthoDB" id="9803668at2"/>
<name>A0A4R3KYT0_9FIRM</name>
<dbReference type="EMBL" id="SMAE01000005">
    <property type="protein sequence ID" value="TCS89702.1"/>
    <property type="molecule type" value="Genomic_DNA"/>
</dbReference>
<dbReference type="Gene3D" id="3.10.310.30">
    <property type="match status" value="1"/>
</dbReference>
<evidence type="ECO:0000259" key="1">
    <source>
        <dbReference type="Pfam" id="PF01368"/>
    </source>
</evidence>